<organism evidence="2 3">
    <name type="scientific">Thiocystis violascens (strain ATCC 17096 / DSM 198 / 6111)</name>
    <name type="common">Chromatium violascens</name>
    <dbReference type="NCBI Taxonomy" id="765911"/>
    <lineage>
        <taxon>Bacteria</taxon>
        <taxon>Pseudomonadati</taxon>
        <taxon>Pseudomonadota</taxon>
        <taxon>Gammaproteobacteria</taxon>
        <taxon>Chromatiales</taxon>
        <taxon>Chromatiaceae</taxon>
        <taxon>Thiocystis</taxon>
    </lineage>
</organism>
<protein>
    <submittedName>
        <fullName evidence="2">PilZ domain-containing protein</fullName>
    </submittedName>
</protein>
<dbReference type="eggNOG" id="ENOG502Z8WY">
    <property type="taxonomic scope" value="Bacteria"/>
</dbReference>
<keyword evidence="3" id="KW-1185">Reference proteome</keyword>
<dbReference type="STRING" id="765911.Thivi_1005"/>
<dbReference type="GO" id="GO:0035438">
    <property type="term" value="F:cyclic-di-GMP binding"/>
    <property type="evidence" value="ECO:0007669"/>
    <property type="project" value="InterPro"/>
</dbReference>
<dbReference type="RefSeq" id="WP_014777522.1">
    <property type="nucleotide sequence ID" value="NC_018012.1"/>
</dbReference>
<dbReference type="KEGG" id="tvi:Thivi_1005"/>
<dbReference type="InterPro" id="IPR009875">
    <property type="entry name" value="PilZ_domain"/>
</dbReference>
<dbReference type="Gene3D" id="2.40.10.220">
    <property type="entry name" value="predicted glycosyltransferase like domains"/>
    <property type="match status" value="1"/>
</dbReference>
<gene>
    <name evidence="2" type="ordered locus">Thivi_1005</name>
</gene>
<evidence type="ECO:0000313" key="2">
    <source>
        <dbReference type="EMBL" id="AFL73036.1"/>
    </source>
</evidence>
<dbReference type="AlphaFoldDB" id="I3Y7R8"/>
<dbReference type="HOGENOM" id="CLU_794403_0_0_6"/>
<dbReference type="SUPFAM" id="SSF141371">
    <property type="entry name" value="PilZ domain-like"/>
    <property type="match status" value="1"/>
</dbReference>
<proteinExistence type="predicted"/>
<evidence type="ECO:0000259" key="1">
    <source>
        <dbReference type="Pfam" id="PF07238"/>
    </source>
</evidence>
<dbReference type="EMBL" id="CP003154">
    <property type="protein sequence ID" value="AFL73036.1"/>
    <property type="molecule type" value="Genomic_DNA"/>
</dbReference>
<dbReference type="Proteomes" id="UP000006062">
    <property type="component" value="Chromosome"/>
</dbReference>
<feature type="domain" description="PilZ" evidence="1">
    <location>
        <begin position="11"/>
        <end position="112"/>
    </location>
</feature>
<reference evidence="2 3" key="1">
    <citation type="submission" date="2012-06" db="EMBL/GenBank/DDBJ databases">
        <title>Complete sequence of Thiocystis violascens DSM 198.</title>
        <authorList>
            <consortium name="US DOE Joint Genome Institute"/>
            <person name="Lucas S."/>
            <person name="Han J."/>
            <person name="Lapidus A."/>
            <person name="Cheng J.-F."/>
            <person name="Goodwin L."/>
            <person name="Pitluck S."/>
            <person name="Peters L."/>
            <person name="Ovchinnikova G."/>
            <person name="Teshima H."/>
            <person name="Detter J.C."/>
            <person name="Han C."/>
            <person name="Tapia R."/>
            <person name="Land M."/>
            <person name="Hauser L."/>
            <person name="Kyrpides N."/>
            <person name="Ivanova N."/>
            <person name="Pagani I."/>
            <person name="Vogl K."/>
            <person name="Liu Z."/>
            <person name="Frigaard N.-U."/>
            <person name="Bryant D."/>
            <person name="Woyke T."/>
        </authorList>
    </citation>
    <scope>NUCLEOTIDE SEQUENCE [LARGE SCALE GENOMIC DNA]</scope>
    <source>
        <strain evidence="3">ATCC 17096 / DSM 198 / 6111</strain>
    </source>
</reference>
<accession>I3Y7R8</accession>
<sequence length="349" mass="38685">MNPKNEPLVRDRRTQTRIHVNIPIQVTFPGMTAPVTAINLDISWGGVLFSMTEPPPEQASSLRVVLPWKQGERITADAHLIRAKALQDGTHLIAARFFSLTPRSHSRLEHLLKMLQGGRAAGQNDHSSGLVRELEVTANDVDDLRHMLAQIASGRLSVTVFDAYDIDQSIKLSIAGTTGAPGIRLRARVVDLNKTQPTGFYWTELYTLTLEFEHPRKSIKAFVDLFLSHVPEGQDASKSRHLSEAPDWIRATPLARVTSAEKARRSGKSGQPCVLEADFPEALNRLTVGWGDVEAFEALFRDLVLGDQGQPDGWPADAWEELELLQNVHDLSYGISAARKSTLKVGRRV</sequence>
<name>I3Y7R8_THIV6</name>
<evidence type="ECO:0000313" key="3">
    <source>
        <dbReference type="Proteomes" id="UP000006062"/>
    </source>
</evidence>
<dbReference type="Pfam" id="PF07238">
    <property type="entry name" value="PilZ"/>
    <property type="match status" value="1"/>
</dbReference>